<protein>
    <submittedName>
        <fullName evidence="1">Uncharacterized protein</fullName>
    </submittedName>
</protein>
<name>A0A2P2IRT4_RHIMU</name>
<evidence type="ECO:0000313" key="1">
    <source>
        <dbReference type="EMBL" id="MBW83929.1"/>
    </source>
</evidence>
<accession>A0A2P2IRT4</accession>
<reference evidence="1" key="1">
    <citation type="submission" date="2018-02" db="EMBL/GenBank/DDBJ databases">
        <title>Rhizophora mucronata_Transcriptome.</title>
        <authorList>
            <person name="Meera S.P."/>
            <person name="Sreeshan A."/>
            <person name="Augustine A."/>
        </authorList>
    </citation>
    <scope>NUCLEOTIDE SEQUENCE</scope>
    <source>
        <tissue evidence="1">Leaf</tissue>
    </source>
</reference>
<organism evidence="1">
    <name type="scientific">Rhizophora mucronata</name>
    <name type="common">Asiatic mangrove</name>
    <dbReference type="NCBI Taxonomy" id="61149"/>
    <lineage>
        <taxon>Eukaryota</taxon>
        <taxon>Viridiplantae</taxon>
        <taxon>Streptophyta</taxon>
        <taxon>Embryophyta</taxon>
        <taxon>Tracheophyta</taxon>
        <taxon>Spermatophyta</taxon>
        <taxon>Magnoliopsida</taxon>
        <taxon>eudicotyledons</taxon>
        <taxon>Gunneridae</taxon>
        <taxon>Pentapetalae</taxon>
        <taxon>rosids</taxon>
        <taxon>fabids</taxon>
        <taxon>Malpighiales</taxon>
        <taxon>Rhizophoraceae</taxon>
        <taxon>Rhizophora</taxon>
    </lineage>
</organism>
<sequence length="31" mass="3715">MVDQNQLFTEISRLLTFCLIRNIMQSFQILV</sequence>
<proteinExistence type="predicted"/>
<dbReference type="AlphaFoldDB" id="A0A2P2IRT4"/>
<dbReference type="EMBL" id="GGEC01003446">
    <property type="protein sequence ID" value="MBW83929.1"/>
    <property type="molecule type" value="Transcribed_RNA"/>
</dbReference>